<accession>A0A4U5NZM1</accession>
<evidence type="ECO:0000313" key="2">
    <source>
        <dbReference type="Proteomes" id="UP000298663"/>
    </source>
</evidence>
<evidence type="ECO:0000313" key="1">
    <source>
        <dbReference type="EMBL" id="TKR89106.1"/>
    </source>
</evidence>
<comment type="caution">
    <text evidence="1">The sequence shown here is derived from an EMBL/GenBank/DDBJ whole genome shotgun (WGS) entry which is preliminary data.</text>
</comment>
<name>A0A4U5NZM1_STECR</name>
<sequence>MAAILAIAALGEADLSPQYDFSEIDCSASSLGLPRGSSMDFILLRTQPNPGIPKEPSWNLWSQHRRRLHNPLADKNGHQPNEKASACFRSTNNQKRAPSSNSCRPLNAEFFEDRNFDRSSVCGVVGNDSCGWKRLSENGFCCLERGFIEKRRMTKTTVAEGHPRRRANVVGDSASFIDSKLDNHETMCEYDYRETLPTYICLANKHKGGAWNL</sequence>
<protein>
    <submittedName>
        <fullName evidence="1">Uncharacterized protein</fullName>
    </submittedName>
</protein>
<reference evidence="1 2" key="1">
    <citation type="journal article" date="2015" name="Genome Biol.">
        <title>Comparative genomics of Steinernema reveals deeply conserved gene regulatory networks.</title>
        <authorList>
            <person name="Dillman A.R."/>
            <person name="Macchietto M."/>
            <person name="Porter C.F."/>
            <person name="Rogers A."/>
            <person name="Williams B."/>
            <person name="Antoshechkin I."/>
            <person name="Lee M.M."/>
            <person name="Goodwin Z."/>
            <person name="Lu X."/>
            <person name="Lewis E.E."/>
            <person name="Goodrich-Blair H."/>
            <person name="Stock S.P."/>
            <person name="Adams B.J."/>
            <person name="Sternberg P.W."/>
            <person name="Mortazavi A."/>
        </authorList>
    </citation>
    <scope>NUCLEOTIDE SEQUENCE [LARGE SCALE GENOMIC DNA]</scope>
    <source>
        <strain evidence="1 2">ALL</strain>
    </source>
</reference>
<organism evidence="1 2">
    <name type="scientific">Steinernema carpocapsae</name>
    <name type="common">Entomopathogenic nematode</name>
    <dbReference type="NCBI Taxonomy" id="34508"/>
    <lineage>
        <taxon>Eukaryota</taxon>
        <taxon>Metazoa</taxon>
        <taxon>Ecdysozoa</taxon>
        <taxon>Nematoda</taxon>
        <taxon>Chromadorea</taxon>
        <taxon>Rhabditida</taxon>
        <taxon>Tylenchina</taxon>
        <taxon>Panagrolaimomorpha</taxon>
        <taxon>Strongyloidoidea</taxon>
        <taxon>Steinernematidae</taxon>
        <taxon>Steinernema</taxon>
    </lineage>
</organism>
<dbReference type="Proteomes" id="UP000298663">
    <property type="component" value="Unassembled WGS sequence"/>
</dbReference>
<gene>
    <name evidence="1" type="ORF">L596_013256</name>
</gene>
<dbReference type="EMBL" id="AZBU02000003">
    <property type="protein sequence ID" value="TKR89106.1"/>
    <property type="molecule type" value="Genomic_DNA"/>
</dbReference>
<proteinExistence type="predicted"/>
<reference evidence="1 2" key="2">
    <citation type="journal article" date="2019" name="G3 (Bethesda)">
        <title>Hybrid Assembly of the Genome of the Entomopathogenic Nematode Steinernema carpocapsae Identifies the X-Chromosome.</title>
        <authorList>
            <person name="Serra L."/>
            <person name="Macchietto M."/>
            <person name="Macias-Munoz A."/>
            <person name="McGill C.J."/>
            <person name="Rodriguez I.M."/>
            <person name="Rodriguez B."/>
            <person name="Murad R."/>
            <person name="Mortazavi A."/>
        </authorList>
    </citation>
    <scope>NUCLEOTIDE SEQUENCE [LARGE SCALE GENOMIC DNA]</scope>
    <source>
        <strain evidence="1 2">ALL</strain>
    </source>
</reference>
<dbReference type="AlphaFoldDB" id="A0A4U5NZM1"/>
<keyword evidence="2" id="KW-1185">Reference proteome</keyword>